<proteinExistence type="predicted"/>
<dbReference type="FunFam" id="1.25.40.10:FF:000344">
    <property type="entry name" value="Pentatricopeptide repeat-containing protein"/>
    <property type="match status" value="1"/>
</dbReference>
<dbReference type="SUPFAM" id="SSF48452">
    <property type="entry name" value="TPR-like"/>
    <property type="match status" value="2"/>
</dbReference>
<gene>
    <name evidence="3" type="ORF">SELMODRAFT_117546</name>
</gene>
<feature type="repeat" description="PPR" evidence="2">
    <location>
        <begin position="341"/>
        <end position="375"/>
    </location>
</feature>
<name>D8SID4_SELML</name>
<dbReference type="FunFam" id="1.25.40.10:FF:000073">
    <property type="entry name" value="Pentatricopeptide repeat-containing protein chloroplastic"/>
    <property type="match status" value="1"/>
</dbReference>
<dbReference type="PANTHER" id="PTHR24015:SF548">
    <property type="entry name" value="OS08G0340900 PROTEIN"/>
    <property type="match status" value="1"/>
</dbReference>
<dbReference type="InterPro" id="IPR011990">
    <property type="entry name" value="TPR-like_helical_dom_sf"/>
</dbReference>
<dbReference type="InterPro" id="IPR002885">
    <property type="entry name" value="PPR_rpt"/>
</dbReference>
<feature type="repeat" description="PPR" evidence="2">
    <location>
        <begin position="173"/>
        <end position="207"/>
    </location>
</feature>
<evidence type="ECO:0000313" key="4">
    <source>
        <dbReference type="Proteomes" id="UP000001514"/>
    </source>
</evidence>
<dbReference type="FunFam" id="1.25.40.10:FF:000285">
    <property type="entry name" value="Pentatricopeptide repeat-containing protein, chloroplastic"/>
    <property type="match status" value="1"/>
</dbReference>
<feature type="repeat" description="PPR" evidence="2">
    <location>
        <begin position="72"/>
        <end position="106"/>
    </location>
</feature>
<reference evidence="3 4" key="1">
    <citation type="journal article" date="2011" name="Science">
        <title>The Selaginella genome identifies genetic changes associated with the evolution of vascular plants.</title>
        <authorList>
            <person name="Banks J.A."/>
            <person name="Nishiyama T."/>
            <person name="Hasebe M."/>
            <person name="Bowman J.L."/>
            <person name="Gribskov M."/>
            <person name="dePamphilis C."/>
            <person name="Albert V.A."/>
            <person name="Aono N."/>
            <person name="Aoyama T."/>
            <person name="Ambrose B.A."/>
            <person name="Ashton N.W."/>
            <person name="Axtell M.J."/>
            <person name="Barker E."/>
            <person name="Barker M.S."/>
            <person name="Bennetzen J.L."/>
            <person name="Bonawitz N.D."/>
            <person name="Chapple C."/>
            <person name="Cheng C."/>
            <person name="Correa L.G."/>
            <person name="Dacre M."/>
            <person name="DeBarry J."/>
            <person name="Dreyer I."/>
            <person name="Elias M."/>
            <person name="Engstrom E.M."/>
            <person name="Estelle M."/>
            <person name="Feng L."/>
            <person name="Finet C."/>
            <person name="Floyd S.K."/>
            <person name="Frommer W.B."/>
            <person name="Fujita T."/>
            <person name="Gramzow L."/>
            <person name="Gutensohn M."/>
            <person name="Harholt J."/>
            <person name="Hattori M."/>
            <person name="Heyl A."/>
            <person name="Hirai T."/>
            <person name="Hiwatashi Y."/>
            <person name="Ishikawa M."/>
            <person name="Iwata M."/>
            <person name="Karol K.G."/>
            <person name="Koehler B."/>
            <person name="Kolukisaoglu U."/>
            <person name="Kubo M."/>
            <person name="Kurata T."/>
            <person name="Lalonde S."/>
            <person name="Li K."/>
            <person name="Li Y."/>
            <person name="Litt A."/>
            <person name="Lyons E."/>
            <person name="Manning G."/>
            <person name="Maruyama T."/>
            <person name="Michael T.P."/>
            <person name="Mikami K."/>
            <person name="Miyazaki S."/>
            <person name="Morinaga S."/>
            <person name="Murata T."/>
            <person name="Mueller-Roeber B."/>
            <person name="Nelson D.R."/>
            <person name="Obara M."/>
            <person name="Oguri Y."/>
            <person name="Olmstead R.G."/>
            <person name="Onodera N."/>
            <person name="Petersen B.L."/>
            <person name="Pils B."/>
            <person name="Prigge M."/>
            <person name="Rensing S.A."/>
            <person name="Riano-Pachon D.M."/>
            <person name="Roberts A.W."/>
            <person name="Sato Y."/>
            <person name="Scheller H.V."/>
            <person name="Schulz B."/>
            <person name="Schulz C."/>
            <person name="Shakirov E.V."/>
            <person name="Shibagaki N."/>
            <person name="Shinohara N."/>
            <person name="Shippen D.E."/>
            <person name="Soerensen I."/>
            <person name="Sotooka R."/>
            <person name="Sugimoto N."/>
            <person name="Sugita M."/>
            <person name="Sumikawa N."/>
            <person name="Tanurdzic M."/>
            <person name="Theissen G."/>
            <person name="Ulvskov P."/>
            <person name="Wakazuki S."/>
            <person name="Weng J.K."/>
            <person name="Willats W.W."/>
            <person name="Wipf D."/>
            <person name="Wolf P.G."/>
            <person name="Yang L."/>
            <person name="Zimmer A.D."/>
            <person name="Zhu Q."/>
            <person name="Mitros T."/>
            <person name="Hellsten U."/>
            <person name="Loque D."/>
            <person name="Otillar R."/>
            <person name="Salamov A."/>
            <person name="Schmutz J."/>
            <person name="Shapiro H."/>
            <person name="Lindquist E."/>
            <person name="Lucas S."/>
            <person name="Rokhsar D."/>
            <person name="Grigoriev I.V."/>
        </authorList>
    </citation>
    <scope>NUCLEOTIDE SEQUENCE [LARGE SCALE GENOMIC DNA]</scope>
</reference>
<dbReference type="Gramene" id="EFJ15951">
    <property type="protein sequence ID" value="EFJ15951"/>
    <property type="gene ID" value="SELMODRAFT_117546"/>
</dbReference>
<protein>
    <recommendedName>
        <fullName evidence="5">Pentacotripeptide-repeat region of PRORP domain-containing protein</fullName>
    </recommendedName>
</protein>
<evidence type="ECO:0000256" key="2">
    <source>
        <dbReference type="PROSITE-ProRule" id="PRU00708"/>
    </source>
</evidence>
<keyword evidence="1" id="KW-0677">Repeat</keyword>
<dbReference type="InParanoid" id="D8SID4"/>
<dbReference type="PANTHER" id="PTHR24015">
    <property type="entry name" value="OS07G0578800 PROTEIN-RELATED"/>
    <property type="match status" value="1"/>
</dbReference>
<evidence type="ECO:0000313" key="3">
    <source>
        <dbReference type="EMBL" id="EFJ15951.1"/>
    </source>
</evidence>
<dbReference type="EMBL" id="GL377621">
    <property type="protein sequence ID" value="EFJ15951.1"/>
    <property type="molecule type" value="Genomic_DNA"/>
</dbReference>
<accession>D8SID4</accession>
<dbReference type="Gene3D" id="1.25.40.10">
    <property type="entry name" value="Tetratricopeptide repeat domain"/>
    <property type="match status" value="5"/>
</dbReference>
<organism evidence="4">
    <name type="scientific">Selaginella moellendorffii</name>
    <name type="common">Spikemoss</name>
    <dbReference type="NCBI Taxonomy" id="88036"/>
    <lineage>
        <taxon>Eukaryota</taxon>
        <taxon>Viridiplantae</taxon>
        <taxon>Streptophyta</taxon>
        <taxon>Embryophyta</taxon>
        <taxon>Tracheophyta</taxon>
        <taxon>Lycopodiopsida</taxon>
        <taxon>Selaginellales</taxon>
        <taxon>Selaginellaceae</taxon>
        <taxon>Selaginella</taxon>
    </lineage>
</organism>
<dbReference type="NCBIfam" id="TIGR00756">
    <property type="entry name" value="PPR"/>
    <property type="match status" value="4"/>
</dbReference>
<feature type="repeat" description="PPR" evidence="2">
    <location>
        <begin position="470"/>
        <end position="504"/>
    </location>
</feature>
<dbReference type="AlphaFoldDB" id="D8SID4"/>
<dbReference type="GO" id="GO:0009451">
    <property type="term" value="P:RNA modification"/>
    <property type="evidence" value="ECO:0000318"/>
    <property type="project" value="GO_Central"/>
</dbReference>
<dbReference type="STRING" id="88036.D8SID4"/>
<dbReference type="GO" id="GO:0003723">
    <property type="term" value="F:RNA binding"/>
    <property type="evidence" value="ECO:0000318"/>
    <property type="project" value="GO_Central"/>
</dbReference>
<sequence>MIHKTDSATYARVLRVCAKNKALQQGKKIHSYIRDSGQEQDRILGNHLIEMYLKCGSLRDAQRMFDEMVSRDAILWTSMISAYSERGHYKTALKLFQRMQGESVKPDNVTFVTVLNCCGKMSALQEGKLIHSQLTGNGFENDLIVKTALLNMYGKCGSLTDARKVFEEIQGKDIITWNAMLSVYVQHSAYEEALELYRKMELTPSVSTFVTVINACAGATALEDGRQVHAVVTARGLETEDAVSSALLNMYGKCGSLEDAAKVFWKRREYDDVAWAHMISFYTQWHRSKEALGLFRLMRLEGVRVDKFAFTTTLSACNGAECLAEGRLLHAGIEESGFESDVVVRSALIHMYGRCGLYDAAWELFQSVPTKNVLLSSAMIATCERHGHWRELLDVYQNVQSVPYKLTIISVLKACAELQELERGKAVHESIKGKDLYQDGGIREALLGMYCKCGALEDAQNLFDRTPDKSTAFWNALLDAYVKQGQLERASELFEQMQANDVEANEITVACVSSLREGSQVLETTPENQEELCRQQTGTVELVA</sequence>
<dbReference type="Proteomes" id="UP000001514">
    <property type="component" value="Unassembled WGS sequence"/>
</dbReference>
<dbReference type="PROSITE" id="PS51375">
    <property type="entry name" value="PPR"/>
    <property type="match status" value="5"/>
</dbReference>
<keyword evidence="4" id="KW-1185">Reference proteome</keyword>
<feature type="repeat" description="PPR" evidence="2">
    <location>
        <begin position="271"/>
        <end position="305"/>
    </location>
</feature>
<evidence type="ECO:0000256" key="1">
    <source>
        <dbReference type="ARBA" id="ARBA00022737"/>
    </source>
</evidence>
<dbReference type="KEGG" id="smo:SELMODRAFT_117546"/>
<dbReference type="Pfam" id="PF13041">
    <property type="entry name" value="PPR_2"/>
    <property type="match status" value="3"/>
</dbReference>
<evidence type="ECO:0008006" key="5">
    <source>
        <dbReference type="Google" id="ProtNLM"/>
    </source>
</evidence>
<dbReference type="HOGENOM" id="CLU_002706_15_10_1"/>
<dbReference type="InterPro" id="IPR046960">
    <property type="entry name" value="PPR_At4g14850-like_plant"/>
</dbReference>
<dbReference type="eggNOG" id="KOG4197">
    <property type="taxonomic scope" value="Eukaryota"/>
</dbReference>
<dbReference type="OrthoDB" id="185373at2759"/>
<dbReference type="Pfam" id="PF01535">
    <property type="entry name" value="PPR"/>
    <property type="match status" value="5"/>
</dbReference>